<dbReference type="GO" id="GO:0070044">
    <property type="term" value="C:synaptobrevin 2-SNAP-25-syntaxin-1a complex"/>
    <property type="evidence" value="ECO:0007669"/>
    <property type="project" value="TreeGrafter"/>
</dbReference>
<protein>
    <recommendedName>
        <fullName evidence="8">NSF attachment protein alpha</fullName>
    </recommendedName>
</protein>
<evidence type="ECO:0000256" key="4">
    <source>
        <dbReference type="ARBA" id="ARBA00022927"/>
    </source>
</evidence>
<evidence type="ECO:0000256" key="1">
    <source>
        <dbReference type="ARBA" id="ARBA00010050"/>
    </source>
</evidence>
<organism evidence="6 7">
    <name type="scientific">Chrysolophus pictus</name>
    <name type="common">Golden pheasant</name>
    <name type="synonym">Phasianus pictus</name>
    <dbReference type="NCBI Taxonomy" id="9089"/>
    <lineage>
        <taxon>Eukaryota</taxon>
        <taxon>Metazoa</taxon>
        <taxon>Chordata</taxon>
        <taxon>Craniata</taxon>
        <taxon>Vertebrata</taxon>
        <taxon>Euteleostomi</taxon>
        <taxon>Archelosauria</taxon>
        <taxon>Archosauria</taxon>
        <taxon>Dinosauria</taxon>
        <taxon>Saurischia</taxon>
        <taxon>Theropoda</taxon>
        <taxon>Coelurosauria</taxon>
        <taxon>Aves</taxon>
        <taxon>Neognathae</taxon>
        <taxon>Galloanserae</taxon>
        <taxon>Galliformes</taxon>
        <taxon>Phasianidae</taxon>
        <taxon>Phasianinae</taxon>
        <taxon>Chrysolophus</taxon>
    </lineage>
</organism>
<dbReference type="Pfam" id="PF14938">
    <property type="entry name" value="SNAP"/>
    <property type="match status" value="2"/>
</dbReference>
<dbReference type="Gene3D" id="1.25.40.10">
    <property type="entry name" value="Tetratricopeptide repeat domain"/>
    <property type="match status" value="2"/>
</dbReference>
<proteinExistence type="inferred from homology"/>
<sequence length="345" mass="36966">MDQAGKEKEALQLLAEADRKVRGSQSFFAGLFGGSSRIEEACDIYARAANMFKMAKNWSAAGNAFCQAAQLHLQLQSKHDAATNFVDAGNAFKKADPQEAINCLIRAIEIYTDMVRGPPTPGGFGIAVPARRAGAERGSARRAASPSLPNTTSPLLRSTRASWWTLRSSANKCLLKVATYAAQLEQYQKAVEIYEQVGPLQRGAGGDRGPLPHNWGPSAPEVAVMGTSVCSAPLLGVLLPQKWWLWAPRCVLPHNWGPSAPWGRECSQKPVGWAGAVHPPPTAPQSVHGDGARSGDAELRVFLQEETGFPPGGSAVGQPHGSVGQPHRSAWHPVDQWGSPMDLWG</sequence>
<keyword evidence="7" id="KW-1185">Reference proteome</keyword>
<accession>A0A8C3KZT5</accession>
<dbReference type="Proteomes" id="UP000694543">
    <property type="component" value="Unplaced"/>
</dbReference>
<dbReference type="InterPro" id="IPR011990">
    <property type="entry name" value="TPR-like_helical_dom_sf"/>
</dbReference>
<dbReference type="InterPro" id="IPR000744">
    <property type="entry name" value="NSF_attach"/>
</dbReference>
<evidence type="ECO:0000256" key="5">
    <source>
        <dbReference type="SAM" id="MobiDB-lite"/>
    </source>
</evidence>
<dbReference type="GO" id="GO:0035494">
    <property type="term" value="P:SNARE complex disassembly"/>
    <property type="evidence" value="ECO:0007669"/>
    <property type="project" value="TreeGrafter"/>
</dbReference>
<dbReference type="PANTHER" id="PTHR13768">
    <property type="entry name" value="SOLUBLE NSF ATTACHMENT PROTEIN SNAP"/>
    <property type="match status" value="1"/>
</dbReference>
<keyword evidence="2" id="KW-0813">Transport</keyword>
<dbReference type="GO" id="GO:0010807">
    <property type="term" value="P:regulation of synaptic vesicle priming"/>
    <property type="evidence" value="ECO:0007669"/>
    <property type="project" value="TreeGrafter"/>
</dbReference>
<comment type="similarity">
    <text evidence="1">Belongs to the SNAP family.</text>
</comment>
<reference evidence="6" key="1">
    <citation type="submission" date="2025-08" db="UniProtKB">
        <authorList>
            <consortium name="Ensembl"/>
        </authorList>
    </citation>
    <scope>IDENTIFICATION</scope>
</reference>
<keyword evidence="4" id="KW-0653">Protein transport</keyword>
<keyword evidence="3" id="KW-0931">ER-Golgi transport</keyword>
<dbReference type="GO" id="GO:0005774">
    <property type="term" value="C:vacuolar membrane"/>
    <property type="evidence" value="ECO:0007669"/>
    <property type="project" value="TreeGrafter"/>
</dbReference>
<evidence type="ECO:0008006" key="8">
    <source>
        <dbReference type="Google" id="ProtNLM"/>
    </source>
</evidence>
<dbReference type="GO" id="GO:0035249">
    <property type="term" value="P:synaptic transmission, glutamatergic"/>
    <property type="evidence" value="ECO:0007669"/>
    <property type="project" value="TreeGrafter"/>
</dbReference>
<dbReference type="GO" id="GO:0005483">
    <property type="term" value="F:soluble NSF attachment protein activity"/>
    <property type="evidence" value="ECO:0007669"/>
    <property type="project" value="TreeGrafter"/>
</dbReference>
<name>A0A8C3KZT5_CHRPC</name>
<dbReference type="PANTHER" id="PTHR13768:SF23">
    <property type="entry name" value="ALPHA-SOLUBLE NSF ATTACHMENT PROTEIN"/>
    <property type="match status" value="1"/>
</dbReference>
<dbReference type="SUPFAM" id="SSF48452">
    <property type="entry name" value="TPR-like"/>
    <property type="match status" value="1"/>
</dbReference>
<dbReference type="GO" id="GO:0006886">
    <property type="term" value="P:intracellular protein transport"/>
    <property type="evidence" value="ECO:0007669"/>
    <property type="project" value="InterPro"/>
</dbReference>
<evidence type="ECO:0000256" key="2">
    <source>
        <dbReference type="ARBA" id="ARBA00022448"/>
    </source>
</evidence>
<feature type="region of interest" description="Disordered" evidence="5">
    <location>
        <begin position="307"/>
        <end position="335"/>
    </location>
</feature>
<dbReference type="GO" id="GO:0019905">
    <property type="term" value="F:syntaxin binding"/>
    <property type="evidence" value="ECO:0007669"/>
    <property type="project" value="TreeGrafter"/>
</dbReference>
<evidence type="ECO:0000313" key="6">
    <source>
        <dbReference type="Ensembl" id="ENSCPIP00010002632.1"/>
    </source>
</evidence>
<dbReference type="FunFam" id="1.25.40.10:FF:002676">
    <property type="entry name" value="N-ethylmaleimide-sensitive factor attachment protein, beta b"/>
    <property type="match status" value="1"/>
</dbReference>
<evidence type="ECO:0000313" key="7">
    <source>
        <dbReference type="Proteomes" id="UP000694543"/>
    </source>
</evidence>
<dbReference type="Ensembl" id="ENSCPIT00010003086.1">
    <property type="protein sequence ID" value="ENSCPIP00010002632.1"/>
    <property type="gene ID" value="ENSCPIG00010002029.1"/>
</dbReference>
<reference evidence="6" key="2">
    <citation type="submission" date="2025-09" db="UniProtKB">
        <authorList>
            <consortium name="Ensembl"/>
        </authorList>
    </citation>
    <scope>IDENTIFICATION</scope>
</reference>
<dbReference type="AlphaFoldDB" id="A0A8C3KZT5"/>
<evidence type="ECO:0000256" key="3">
    <source>
        <dbReference type="ARBA" id="ARBA00022892"/>
    </source>
</evidence>
<dbReference type="GO" id="GO:0043195">
    <property type="term" value="C:terminal bouton"/>
    <property type="evidence" value="ECO:0007669"/>
    <property type="project" value="TreeGrafter"/>
</dbReference>
<dbReference type="PRINTS" id="PR00448">
    <property type="entry name" value="NSFATTACHMNT"/>
</dbReference>